<dbReference type="Proteomes" id="UP000292665">
    <property type="component" value="Unassembled WGS sequence"/>
</dbReference>
<reference evidence="2 3" key="1">
    <citation type="journal article" date="2019" name="Science, e1252229">
        <title>Invertible promoters mediate bacterial phase variation, antibiotic resistance, and host adaptation in the gut.</title>
        <authorList>
            <person name="Jiang X."/>
            <person name="Hall A.B."/>
            <person name="Arthur T.D."/>
            <person name="Plichta D.R."/>
            <person name="Covington C.T."/>
            <person name="Poyet M."/>
            <person name="Crothers J."/>
            <person name="Moses P.L."/>
            <person name="Tolonen A.C."/>
            <person name="Vlamakis H."/>
            <person name="Alm E.J."/>
            <person name="Xavier R.J."/>
        </authorList>
    </citation>
    <scope>NUCLEOTIDE SEQUENCE [LARGE SCALE GENOMIC DNA]</scope>
    <source>
        <strain evidence="3">aa_0143</strain>
    </source>
</reference>
<dbReference type="InterPro" id="IPR010982">
    <property type="entry name" value="Lambda_DNA-bd_dom_sf"/>
</dbReference>
<dbReference type="SUPFAM" id="SSF47413">
    <property type="entry name" value="lambda repressor-like DNA-binding domains"/>
    <property type="match status" value="1"/>
</dbReference>
<organism evidence="2 3">
    <name type="scientific">[Ruminococcus] torques</name>
    <dbReference type="NCBI Taxonomy" id="33039"/>
    <lineage>
        <taxon>Bacteria</taxon>
        <taxon>Bacillati</taxon>
        <taxon>Bacillota</taxon>
        <taxon>Clostridia</taxon>
        <taxon>Lachnospirales</taxon>
        <taxon>Lachnospiraceae</taxon>
        <taxon>Mediterraneibacter</taxon>
    </lineage>
</organism>
<dbReference type="CDD" id="cd00093">
    <property type="entry name" value="HTH_XRE"/>
    <property type="match status" value="1"/>
</dbReference>
<dbReference type="InterPro" id="IPR001387">
    <property type="entry name" value="Cro/C1-type_HTH"/>
</dbReference>
<protein>
    <submittedName>
        <fullName evidence="2">XRE family transcriptional regulator</fullName>
    </submittedName>
</protein>
<dbReference type="EMBL" id="RCYR01000068">
    <property type="protein sequence ID" value="RYS75473.1"/>
    <property type="molecule type" value="Genomic_DNA"/>
</dbReference>
<name>A0A4Q5C2Z5_9FIRM</name>
<comment type="caution">
    <text evidence="2">The sequence shown here is derived from an EMBL/GenBank/DDBJ whole genome shotgun (WGS) entry which is preliminary data.</text>
</comment>
<sequence>MLQVKIKDDTGNTIGQNIRRIRKSRNIGQTALVRDLQLLDIDMTREALVKIERGIQHIQLSQLKGIRDVLQTTYDELLEIH</sequence>
<dbReference type="Gene3D" id="1.10.260.40">
    <property type="entry name" value="lambda repressor-like DNA-binding domains"/>
    <property type="match status" value="1"/>
</dbReference>
<proteinExistence type="predicted"/>
<dbReference type="PROSITE" id="PS50943">
    <property type="entry name" value="HTH_CROC1"/>
    <property type="match status" value="1"/>
</dbReference>
<feature type="domain" description="HTH cro/C1-type" evidence="1">
    <location>
        <begin position="18"/>
        <end position="77"/>
    </location>
</feature>
<dbReference type="GO" id="GO:0003677">
    <property type="term" value="F:DNA binding"/>
    <property type="evidence" value="ECO:0007669"/>
    <property type="project" value="InterPro"/>
</dbReference>
<dbReference type="RefSeq" id="WP_106789596.1">
    <property type="nucleotide sequence ID" value="NZ_RCYR01000068.1"/>
</dbReference>
<accession>A0A4Q5C2Z5</accession>
<evidence type="ECO:0000259" key="1">
    <source>
        <dbReference type="PROSITE" id="PS50943"/>
    </source>
</evidence>
<evidence type="ECO:0000313" key="3">
    <source>
        <dbReference type="Proteomes" id="UP000292665"/>
    </source>
</evidence>
<evidence type="ECO:0000313" key="2">
    <source>
        <dbReference type="EMBL" id="RYS75473.1"/>
    </source>
</evidence>
<gene>
    <name evidence="2" type="ORF">EAI93_14075</name>
</gene>
<dbReference type="AlphaFoldDB" id="A0A4Q5C2Z5"/>